<protein>
    <submittedName>
        <fullName evidence="2">Uncharacterized protein</fullName>
    </submittedName>
</protein>
<comment type="caution">
    <text evidence="2">The sequence shown here is derived from an EMBL/GenBank/DDBJ whole genome shotgun (WGS) entry which is preliminary data.</text>
</comment>
<reference evidence="2 3" key="1">
    <citation type="submission" date="2019-07" db="EMBL/GenBank/DDBJ databases">
        <title>Annotation for the trematode Paragonimus westermani.</title>
        <authorList>
            <person name="Choi Y.-J."/>
        </authorList>
    </citation>
    <scope>NUCLEOTIDE SEQUENCE [LARGE SCALE GENOMIC DNA]</scope>
    <source>
        <strain evidence="2">180907_Pwestermani</strain>
    </source>
</reference>
<name>A0A8T0DX74_9TREM</name>
<evidence type="ECO:0000256" key="1">
    <source>
        <dbReference type="SAM" id="MobiDB-lite"/>
    </source>
</evidence>
<organism evidence="2 3">
    <name type="scientific">Paragonimus westermani</name>
    <dbReference type="NCBI Taxonomy" id="34504"/>
    <lineage>
        <taxon>Eukaryota</taxon>
        <taxon>Metazoa</taxon>
        <taxon>Spiralia</taxon>
        <taxon>Lophotrochozoa</taxon>
        <taxon>Platyhelminthes</taxon>
        <taxon>Trematoda</taxon>
        <taxon>Digenea</taxon>
        <taxon>Plagiorchiida</taxon>
        <taxon>Troglotremata</taxon>
        <taxon>Troglotrematidae</taxon>
        <taxon>Paragonimus</taxon>
    </lineage>
</organism>
<sequence length="300" mass="33477">MFNNFYFVNFSIDVIEEATPAELRKNCTDVLTTQTNSLKELVPTIRNLLVEEATMLEKYLQEIQDSIFTNVLHPYNPTGDCKREAPRDDPIQVIEHGDAKTKSSTRSVVSKIGKLNRCKLSAKGHSGSVSRHQTPDTSSTSPRSSLSATSSASISPRSLTDAKLSPNSNGSKVSSESENWSGHPVVRERLTPCAKALLKTSSHRLGFKGEHDRASPQNLEDKHLLTLPRLNTTTTTAKGHLVRTPTQNITSASHPNTIEFKQESFITGLHRFNSAQKFRQMVLQTRQQLTRKRITEDEHT</sequence>
<accession>A0A8T0DX74</accession>
<gene>
    <name evidence="2" type="ORF">P879_01046</name>
</gene>
<dbReference type="OrthoDB" id="6264007at2759"/>
<evidence type="ECO:0000313" key="3">
    <source>
        <dbReference type="Proteomes" id="UP000699462"/>
    </source>
</evidence>
<feature type="compositionally biased region" description="Polar residues" evidence="1">
    <location>
        <begin position="127"/>
        <end position="136"/>
    </location>
</feature>
<feature type="compositionally biased region" description="Low complexity" evidence="1">
    <location>
        <begin position="137"/>
        <end position="159"/>
    </location>
</feature>
<dbReference type="AlphaFoldDB" id="A0A8T0DX74"/>
<feature type="compositionally biased region" description="Polar residues" evidence="1">
    <location>
        <begin position="165"/>
        <end position="180"/>
    </location>
</feature>
<dbReference type="Proteomes" id="UP000699462">
    <property type="component" value="Unassembled WGS sequence"/>
</dbReference>
<dbReference type="EMBL" id="JTDF01000342">
    <property type="protein sequence ID" value="KAF8571762.1"/>
    <property type="molecule type" value="Genomic_DNA"/>
</dbReference>
<keyword evidence="3" id="KW-1185">Reference proteome</keyword>
<evidence type="ECO:0000313" key="2">
    <source>
        <dbReference type="EMBL" id="KAF8571762.1"/>
    </source>
</evidence>
<proteinExistence type="predicted"/>
<feature type="region of interest" description="Disordered" evidence="1">
    <location>
        <begin position="120"/>
        <end position="183"/>
    </location>
</feature>